<gene>
    <name evidence="10" type="ORF">A4R26_07010</name>
</gene>
<dbReference type="PANTHER" id="PTHR48075:SF7">
    <property type="entry name" value="3-HYDROXYACYL-COA DEHYDROGENASE-RELATED"/>
    <property type="match status" value="1"/>
</dbReference>
<dbReference type="AlphaFoldDB" id="A0A1V9F5Q1"/>
<dbReference type="InterPro" id="IPR006108">
    <property type="entry name" value="3HC_DH_C"/>
</dbReference>
<proteinExistence type="predicted"/>
<feature type="domain" description="3-hydroxyacyl-CoA dehydrogenase NAD binding" evidence="9">
    <location>
        <begin position="8"/>
        <end position="198"/>
    </location>
</feature>
<dbReference type="GO" id="GO:0003857">
    <property type="term" value="F:(3S)-3-hydroxyacyl-CoA dehydrogenase (NAD+) activity"/>
    <property type="evidence" value="ECO:0007669"/>
    <property type="project" value="UniProtKB-EC"/>
</dbReference>
<dbReference type="OrthoDB" id="9771883at2"/>
<keyword evidence="6" id="KW-0443">Lipid metabolism</keyword>
<sequence length="803" mass="88198">MSKRIIKKVAVLGSGVMGSRIACHFAGIGVQVLLLDMVPKEAVESDNKAARNKLVNDALQAALKSNPSPVYTKDVVKKITTGNFTDNLKEISGYDWIIEVVVERLDIKQQIFTEVEKYRKPGTLITSNTSGIPIHLMAEGRSDDFKKHFCGTHFFNPPRYLRLLEIIPTPHTDAAVVDFLMQYGDLYLGKTTVLCKDTPAFIANRIGVYGIMAIFGLVDKMGLTVDEIDALTGPIIGRPKSATFRTADVVGIDTLVKVAKGVYDNCPNDEQRDIFVIPAWLEKMVANNQLGDKTKQGFFKKTLKASPPAGGGGLEGAGKEIYSLDFKTFEYKPRAKAKFATVEAAKPIDDLKTRLKALCSGTDKAGDFYRHFHYGLFSYISHRIPEISDEIYRVDDAMMAGFGWEIGAFESWDVLGVESTVQKMKAAGYAVAPWINEMLEAGAKTFYKVENGKRLYYDVASRSYKSLPGGDAFIVMKNFENQTVWKNSACRLYHLGDDVLGLEWYTKMGSIGGEVLEGIQTAVAKAEDNYKGVVIANDSANFSAGANVGMIFMLAIEQEYDELDMAIRMFQNTMMRARYSAIPVVVAPHALTLGGACELSLHSDKVCSAAETYIGLVELGVGLIPGGGGTKEFVLRAADEMHEDEPDTITLKNRFLTIATAKVATSAHEGFELGIFRKGKDEIVLNQGRRIAEAKKSVIELFDSGYVTPVQRTDIKVLGRSALGALYAGINGMWRAAYATDHDVVVAKKLAYVMCGGDLSEPTLVSEQYLLDLEREAFLSLCGEKKTLERIQSVLKGGKPVRN</sequence>
<evidence type="ECO:0000256" key="5">
    <source>
        <dbReference type="ARBA" id="ARBA00023027"/>
    </source>
</evidence>
<feature type="domain" description="3-hydroxyacyl-CoA dehydrogenase C-terminal" evidence="8">
    <location>
        <begin position="201"/>
        <end position="300"/>
    </location>
</feature>
<evidence type="ECO:0000259" key="8">
    <source>
        <dbReference type="Pfam" id="PF00725"/>
    </source>
</evidence>
<dbReference type="UniPathway" id="UPA00659"/>
<reference evidence="11" key="1">
    <citation type="submission" date="2016-04" db="EMBL/GenBank/DDBJ databases">
        <authorList>
            <person name="Chen L."/>
            <person name="Zhuang W."/>
            <person name="Wang G."/>
        </authorList>
    </citation>
    <scope>NUCLEOTIDE SEQUENCE [LARGE SCALE GENOMIC DNA]</scope>
    <source>
        <strain evidence="11">208</strain>
    </source>
</reference>
<evidence type="ECO:0000256" key="6">
    <source>
        <dbReference type="ARBA" id="ARBA00023098"/>
    </source>
</evidence>
<dbReference type="Pfam" id="PF00378">
    <property type="entry name" value="ECH_1"/>
    <property type="match status" value="1"/>
</dbReference>
<dbReference type="SUPFAM" id="SSF51735">
    <property type="entry name" value="NAD(P)-binding Rossmann-fold domains"/>
    <property type="match status" value="1"/>
</dbReference>
<keyword evidence="3" id="KW-0442">Lipid degradation</keyword>
<keyword evidence="2" id="KW-0276">Fatty acid metabolism</keyword>
<keyword evidence="5" id="KW-0520">NAD</keyword>
<comment type="pathway">
    <text evidence="1">Lipid metabolism; fatty acid beta-oxidation.</text>
</comment>
<dbReference type="GO" id="GO:0070403">
    <property type="term" value="F:NAD+ binding"/>
    <property type="evidence" value="ECO:0007669"/>
    <property type="project" value="InterPro"/>
</dbReference>
<dbReference type="CDD" id="cd06558">
    <property type="entry name" value="crotonase-like"/>
    <property type="match status" value="1"/>
</dbReference>
<dbReference type="Gene3D" id="1.10.1040.50">
    <property type="match status" value="1"/>
</dbReference>
<dbReference type="Gene3D" id="3.40.50.720">
    <property type="entry name" value="NAD(P)-binding Rossmann-like Domain"/>
    <property type="match status" value="1"/>
</dbReference>
<dbReference type="Pfam" id="PF02737">
    <property type="entry name" value="3HCDH_N"/>
    <property type="match status" value="1"/>
</dbReference>
<keyword evidence="11" id="KW-1185">Reference proteome</keyword>
<dbReference type="STRING" id="550983.A4R26_07010"/>
<evidence type="ECO:0000259" key="9">
    <source>
        <dbReference type="Pfam" id="PF02737"/>
    </source>
</evidence>
<dbReference type="GO" id="GO:0006635">
    <property type="term" value="P:fatty acid beta-oxidation"/>
    <property type="evidence" value="ECO:0007669"/>
    <property type="project" value="UniProtKB-UniPathway"/>
</dbReference>
<dbReference type="InterPro" id="IPR006176">
    <property type="entry name" value="3-OHacyl-CoA_DH_NAD-bd"/>
</dbReference>
<evidence type="ECO:0000313" key="11">
    <source>
        <dbReference type="Proteomes" id="UP000192276"/>
    </source>
</evidence>
<evidence type="ECO:0000256" key="3">
    <source>
        <dbReference type="ARBA" id="ARBA00022963"/>
    </source>
</evidence>
<evidence type="ECO:0000256" key="4">
    <source>
        <dbReference type="ARBA" id="ARBA00023002"/>
    </source>
</evidence>
<dbReference type="InterPro" id="IPR036291">
    <property type="entry name" value="NAD(P)-bd_dom_sf"/>
</dbReference>
<evidence type="ECO:0000256" key="7">
    <source>
        <dbReference type="ARBA" id="ARBA00049556"/>
    </source>
</evidence>
<evidence type="ECO:0000256" key="2">
    <source>
        <dbReference type="ARBA" id="ARBA00022832"/>
    </source>
</evidence>
<dbReference type="EMBL" id="LWBP01000210">
    <property type="protein sequence ID" value="OQP53708.1"/>
    <property type="molecule type" value="Genomic_DNA"/>
</dbReference>
<dbReference type="Pfam" id="PF00725">
    <property type="entry name" value="3HCDH"/>
    <property type="match status" value="1"/>
</dbReference>
<evidence type="ECO:0000313" key="10">
    <source>
        <dbReference type="EMBL" id="OQP53708.1"/>
    </source>
</evidence>
<dbReference type="InterPro" id="IPR001753">
    <property type="entry name" value="Enoyl-CoA_hydra/iso"/>
</dbReference>
<organism evidence="10 11">
    <name type="scientific">Niastella populi</name>
    <dbReference type="NCBI Taxonomy" id="550983"/>
    <lineage>
        <taxon>Bacteria</taxon>
        <taxon>Pseudomonadati</taxon>
        <taxon>Bacteroidota</taxon>
        <taxon>Chitinophagia</taxon>
        <taxon>Chitinophagales</taxon>
        <taxon>Chitinophagaceae</taxon>
        <taxon>Niastella</taxon>
    </lineage>
</organism>
<keyword evidence="4" id="KW-0560">Oxidoreductase</keyword>
<name>A0A1V9F5Q1_9BACT</name>
<dbReference type="InterPro" id="IPR008927">
    <property type="entry name" value="6-PGluconate_DH-like_C_sf"/>
</dbReference>
<dbReference type="Proteomes" id="UP000192276">
    <property type="component" value="Unassembled WGS sequence"/>
</dbReference>
<comment type="caution">
    <text evidence="10">The sequence shown here is derived from an EMBL/GenBank/DDBJ whole genome shotgun (WGS) entry which is preliminary data.</text>
</comment>
<dbReference type="SUPFAM" id="SSF52096">
    <property type="entry name" value="ClpP/crotonase"/>
    <property type="match status" value="1"/>
</dbReference>
<comment type="catalytic activity">
    <reaction evidence="7">
        <text>a (3S)-3-hydroxyacyl-CoA + NAD(+) = a 3-oxoacyl-CoA + NADH + H(+)</text>
        <dbReference type="Rhea" id="RHEA:22432"/>
        <dbReference type="ChEBI" id="CHEBI:15378"/>
        <dbReference type="ChEBI" id="CHEBI:57318"/>
        <dbReference type="ChEBI" id="CHEBI:57540"/>
        <dbReference type="ChEBI" id="CHEBI:57945"/>
        <dbReference type="ChEBI" id="CHEBI:90726"/>
        <dbReference type="EC" id="1.1.1.35"/>
    </reaction>
</comment>
<accession>A0A1V9F5Q1</accession>
<evidence type="ECO:0000256" key="1">
    <source>
        <dbReference type="ARBA" id="ARBA00005005"/>
    </source>
</evidence>
<dbReference type="InterPro" id="IPR029045">
    <property type="entry name" value="ClpP/crotonase-like_dom_sf"/>
</dbReference>
<dbReference type="SUPFAM" id="SSF48179">
    <property type="entry name" value="6-phosphogluconate dehydrogenase C-terminal domain-like"/>
    <property type="match status" value="2"/>
</dbReference>
<dbReference type="PANTHER" id="PTHR48075">
    <property type="entry name" value="3-HYDROXYACYL-COA DEHYDROGENASE FAMILY PROTEIN"/>
    <property type="match status" value="1"/>
</dbReference>
<protein>
    <submittedName>
        <fullName evidence="10">3-hydroxyacyl-CoA dehydrogenase</fullName>
    </submittedName>
</protein>
<dbReference type="Gene3D" id="3.90.226.10">
    <property type="entry name" value="2-enoyl-CoA Hydratase, Chain A, domain 1"/>
    <property type="match status" value="1"/>
</dbReference>
<dbReference type="RefSeq" id="WP_081169594.1">
    <property type="nucleotide sequence ID" value="NZ_LWBP01000210.1"/>
</dbReference>